<dbReference type="GO" id="GO:0006396">
    <property type="term" value="P:RNA processing"/>
    <property type="evidence" value="ECO:0007669"/>
    <property type="project" value="InterPro"/>
</dbReference>
<evidence type="ECO:0000313" key="7">
    <source>
        <dbReference type="EMBL" id="BAP18642.1"/>
    </source>
</evidence>
<dbReference type="Pfam" id="PF08456">
    <property type="entry name" value="Vmethyltransf_C"/>
    <property type="match status" value="1"/>
</dbReference>
<evidence type="ECO:0000259" key="5">
    <source>
        <dbReference type="PROSITE" id="PS51657"/>
    </source>
</evidence>
<dbReference type="Gene3D" id="3.40.50.300">
    <property type="entry name" value="P-loop containing nucleotide triphosphate hydrolases"/>
    <property type="match status" value="2"/>
</dbReference>
<feature type="domain" description="Alphavirus-like MT" evidence="6">
    <location>
        <begin position="82"/>
        <end position="336"/>
    </location>
</feature>
<evidence type="ECO:0000313" key="8">
    <source>
        <dbReference type="Proteomes" id="UP000202439"/>
    </source>
</evidence>
<dbReference type="InterPro" id="IPR027417">
    <property type="entry name" value="P-loop_NTPase"/>
</dbReference>
<dbReference type="GO" id="GO:0008174">
    <property type="term" value="F:mRNA methyltransferase activity"/>
    <property type="evidence" value="ECO:0007669"/>
    <property type="project" value="UniProtKB-UniRule"/>
</dbReference>
<dbReference type="OrthoDB" id="1460at10239"/>
<evidence type="ECO:0000259" key="6">
    <source>
        <dbReference type="PROSITE" id="PS51743"/>
    </source>
</evidence>
<organism evidence="7 8">
    <name type="scientific">Gentian ovary ringspot virus</name>
    <dbReference type="NCBI Taxonomy" id="1920772"/>
    <lineage>
        <taxon>Viruses</taxon>
        <taxon>Riboviria</taxon>
        <taxon>Orthornavirae</taxon>
        <taxon>Kitrinoviricota</taxon>
        <taxon>Alsuviricetes</taxon>
        <taxon>Martellivirales</taxon>
        <taxon>Virgaviridae</taxon>
        <taxon>Goravirus</taxon>
        <taxon>Goravirus gentianae</taxon>
    </lineage>
</organism>
<dbReference type="PROSITE" id="PS51657">
    <property type="entry name" value="PSRV_HELICASE"/>
    <property type="match status" value="1"/>
</dbReference>
<dbReference type="GO" id="GO:0005524">
    <property type="term" value="F:ATP binding"/>
    <property type="evidence" value="ECO:0007669"/>
    <property type="project" value="UniProtKB-KW"/>
</dbReference>
<evidence type="ECO:0000256" key="2">
    <source>
        <dbReference type="ARBA" id="ARBA00022741"/>
    </source>
</evidence>
<dbReference type="RefSeq" id="YP_009047251.1">
    <property type="nucleotide sequence ID" value="NC_024501.1"/>
</dbReference>
<dbReference type="GO" id="GO:0003723">
    <property type="term" value="F:RNA binding"/>
    <property type="evidence" value="ECO:0007669"/>
    <property type="project" value="InterPro"/>
</dbReference>
<keyword evidence="7" id="KW-0489">Methyltransferase</keyword>
<evidence type="ECO:0000256" key="1">
    <source>
        <dbReference type="ARBA" id="ARBA00022679"/>
    </source>
</evidence>
<dbReference type="InterPro" id="IPR027351">
    <property type="entry name" value="(+)RNA_virus_helicase_core_dom"/>
</dbReference>
<keyword evidence="4" id="KW-0067">ATP-binding</keyword>
<protein>
    <submittedName>
        <fullName evidence="7">Putative methyltransferase/helicase</fullName>
    </submittedName>
</protein>
<keyword evidence="2" id="KW-0547">Nucleotide-binding</keyword>
<keyword evidence="8" id="KW-1185">Reference proteome</keyword>
<dbReference type="KEGG" id="vg:19893570"/>
<dbReference type="Pfam" id="PF01443">
    <property type="entry name" value="Viral_helicase1"/>
    <property type="match status" value="1"/>
</dbReference>
<accession>A0A077JI55</accession>
<keyword evidence="3" id="KW-0378">Hydrolase</keyword>
<sequence>MACLNEMMKNMLSSEAVINAVVTTAASNTRSPLHQEFSDYYATTIRGMTKTNQTKKTIDVRRTMSPTTLQELSNLYPEYNVVSSGTESGTHSVAAACRKLETQLLLDMLPKKQTFVWDIGGNWVTHMKKNLNDEPRIHCCCPILDARDAERKRTRFTNLERFARGLDKQTPEFKCDYEKVKMDNERIKRALKRGDLSVEAMHGETFCQNTFEKCVWDPKTKDGESGLRYAVAIHSIYDIKLKDLVTAMEKKGIQQTFCCFLFSPYMLLGEECSEGAVHDVSVGGPLLFTGGRYCVLKNKTKSMTHGLIGRDRVRFWFSDDPNMGYEHDYDSYLEYIRKGFVLSDDDTLFSLELMQIRGDTMFLKITDVSEYQATLTGTMNVNGLRCGRDICNGDLLSENINGFKCIPVPQNADCLMPVYRLNENSDTLDMKIVRIPNVLRKRIEEYLMRLNQGKMDLQSAKSMLASINNSIVFNGTHVRVVDSVEPSLLADIAVTVTAREIFKRKEEEELMQQLKLHSKKDIGICDVLGYFWKKKVWPKRGVYHKSLKWLSKLMGYNFGQDLFNIGDLPLFIPVESAVSAWYKSYQDEVEHMYNMDAEVEKYNAMSDDIRKVTEKIVQSVGVAGDDTDSTKSLDTTSDNATQLSGIESLTNSSSSSGIHIVEDYFKLGQEWKDTVDDISADEINDILMDLEEKLNPKRVFEDERIQMTYVDDSVTAERTPSRPALTGDYDYDAQCEYLWYLRSKIACDKSTMYKLICEYASGYFHSSKAAFPKNAFFMTCEGTVRYLFQKPQFNQVGHEYAVEFRVVDGKPTDVTQMKLSWNKNSESRITSVFPTNLREGYHYVISDLTMLKNEQKIFNNLMKFLDRSKFKKELKVKLIDGVPGCGKSTWILNNADLYNQVVLATARSSTDDLRTRFTLPVERGGKAVPERLASTQVRTVDSFFLNHSKTQKVSSFHFDEALMSHYGMIVFCAKLLNAELVICQGDTKQIPFINRVDQVVLTHYAFPKERLVIEEKRDSYRIPADVAYMLNKKRYYSGNEIRTYNNKVRSMTSKVIPTPSNLPLVPGIQYLTFLQSDKAVIQNMLRDAGIKSAVSTVREDAENIKKNKTGTSTVHEAQGETFRDVCLVRLMKTDNNIYPGGKDHQPYSIVGLTRHTRSLIYYTVVEDGLYRDISDIIDVEENQLRKCLVSEGTK</sequence>
<evidence type="ECO:0000256" key="3">
    <source>
        <dbReference type="ARBA" id="ARBA00022801"/>
    </source>
</evidence>
<dbReference type="Pfam" id="PF01660">
    <property type="entry name" value="Vmethyltransf"/>
    <property type="match status" value="1"/>
</dbReference>
<dbReference type="GO" id="GO:0032259">
    <property type="term" value="P:methylation"/>
    <property type="evidence" value="ECO:0007669"/>
    <property type="project" value="UniProtKB-KW"/>
</dbReference>
<dbReference type="GeneID" id="19893570"/>
<gene>
    <name evidence="7" type="primary">MetHel</name>
</gene>
<dbReference type="InterPro" id="IPR013664">
    <property type="entry name" value="Virgavirus_MeTrfase_C"/>
</dbReference>
<name>A0A077JI55_9VIRU</name>
<dbReference type="SUPFAM" id="SSF52540">
    <property type="entry name" value="P-loop containing nucleoside triphosphate hydrolases"/>
    <property type="match status" value="2"/>
</dbReference>
<feature type="domain" description="(+)RNA virus helicase C-terminal" evidence="5">
    <location>
        <begin position="853"/>
        <end position="1194"/>
    </location>
</feature>
<reference evidence="7 8" key="1">
    <citation type="journal article" date="2015" name="J. Gen. Virol.">
        <title>A novel virus transmitted through pollination causes ring-spot disease on gentian (Gentiana triflora) ovaries.</title>
        <authorList>
            <person name="Atsumi G."/>
            <person name="Tomita R."/>
            <person name="Yamashita T."/>
            <person name="Sekine K.T."/>
        </authorList>
    </citation>
    <scope>NUCLEOTIDE SEQUENCE [LARGE SCALE GENOMIC DNA]</scope>
    <source>
        <strain evidence="7">S</strain>
    </source>
</reference>
<evidence type="ECO:0000256" key="4">
    <source>
        <dbReference type="ARBA" id="ARBA00022840"/>
    </source>
</evidence>
<dbReference type="InterPro" id="IPR002588">
    <property type="entry name" value="Alphavirus-like_MT_dom"/>
</dbReference>
<dbReference type="Proteomes" id="UP000202439">
    <property type="component" value="Genome"/>
</dbReference>
<keyword evidence="1" id="KW-0808">Transferase</keyword>
<proteinExistence type="predicted"/>
<dbReference type="GO" id="GO:0016787">
    <property type="term" value="F:hydrolase activity"/>
    <property type="evidence" value="ECO:0007669"/>
    <property type="project" value="UniProtKB-KW"/>
</dbReference>
<dbReference type="PROSITE" id="PS51743">
    <property type="entry name" value="ALPHAVIRUS_MT"/>
    <property type="match status" value="1"/>
</dbReference>
<dbReference type="GO" id="GO:0016556">
    <property type="term" value="P:mRNA modification"/>
    <property type="evidence" value="ECO:0007669"/>
    <property type="project" value="InterPro"/>
</dbReference>
<dbReference type="EMBL" id="AB976029">
    <property type="protein sequence ID" value="BAP18642.1"/>
    <property type="molecule type" value="Genomic_RNA"/>
</dbReference>